<proteinExistence type="predicted"/>
<keyword evidence="1" id="KW-1133">Transmembrane helix</keyword>
<dbReference type="EMBL" id="SNYV01000013">
    <property type="protein sequence ID" value="TDQ77852.1"/>
    <property type="molecule type" value="Genomic_DNA"/>
</dbReference>
<feature type="transmembrane region" description="Helical" evidence="1">
    <location>
        <begin position="115"/>
        <end position="133"/>
    </location>
</feature>
<feature type="transmembrane region" description="Helical" evidence="1">
    <location>
        <begin position="12"/>
        <end position="34"/>
    </location>
</feature>
<comment type="caution">
    <text evidence="2">The sequence shown here is derived from an EMBL/GenBank/DDBJ whole genome shotgun (WGS) entry which is preliminary data.</text>
</comment>
<feature type="transmembrane region" description="Helical" evidence="1">
    <location>
        <begin position="54"/>
        <end position="73"/>
    </location>
</feature>
<evidence type="ECO:0008006" key="4">
    <source>
        <dbReference type="Google" id="ProtNLM"/>
    </source>
</evidence>
<organism evidence="2 3">
    <name type="scientific">Sphingobacterium yanglingense</name>
    <dbReference type="NCBI Taxonomy" id="1437280"/>
    <lineage>
        <taxon>Bacteria</taxon>
        <taxon>Pseudomonadati</taxon>
        <taxon>Bacteroidota</taxon>
        <taxon>Sphingobacteriia</taxon>
        <taxon>Sphingobacteriales</taxon>
        <taxon>Sphingobacteriaceae</taxon>
        <taxon>Sphingobacterium</taxon>
    </lineage>
</organism>
<evidence type="ECO:0000313" key="3">
    <source>
        <dbReference type="Proteomes" id="UP000295292"/>
    </source>
</evidence>
<keyword evidence="1" id="KW-0812">Transmembrane</keyword>
<reference evidence="2 3" key="1">
    <citation type="submission" date="2019-03" db="EMBL/GenBank/DDBJ databases">
        <title>Genomic Encyclopedia of Archaeal and Bacterial Type Strains, Phase II (KMG-II): from individual species to whole genera.</title>
        <authorList>
            <person name="Goeker M."/>
        </authorList>
    </citation>
    <scope>NUCLEOTIDE SEQUENCE [LARGE SCALE GENOMIC DNA]</scope>
    <source>
        <strain evidence="2 3">DSM 28353</strain>
    </source>
</reference>
<name>A0A4R6WDL7_9SPHI</name>
<dbReference type="RefSeq" id="WP_133584126.1">
    <property type="nucleotide sequence ID" value="NZ_SNYV01000013.1"/>
</dbReference>
<sequence length="137" mass="16150">MRSYRYVNSHLVCTLVRELVDPLYIFYWSCWFLIRFSRQAGTPIPLVNGWLTDFVFVPVVVHFSLVLGCILFNQGKPFSFPLIHILCYSLLTSIVFEGIMPHLTDYNTADWRDVVAYFAGGIFYYLVHQPWFVRRNL</sequence>
<dbReference type="AlphaFoldDB" id="A0A4R6WDL7"/>
<keyword evidence="1" id="KW-0472">Membrane</keyword>
<gene>
    <name evidence="2" type="ORF">CLV99_1818</name>
</gene>
<keyword evidence="3" id="KW-1185">Reference proteome</keyword>
<feature type="transmembrane region" description="Helical" evidence="1">
    <location>
        <begin position="85"/>
        <end position="103"/>
    </location>
</feature>
<dbReference type="Proteomes" id="UP000295292">
    <property type="component" value="Unassembled WGS sequence"/>
</dbReference>
<protein>
    <recommendedName>
        <fullName evidence="4">VanZ like protein</fullName>
    </recommendedName>
</protein>
<dbReference type="OrthoDB" id="1447802at2"/>
<evidence type="ECO:0000313" key="2">
    <source>
        <dbReference type="EMBL" id="TDQ77852.1"/>
    </source>
</evidence>
<accession>A0A4R6WDL7</accession>
<evidence type="ECO:0000256" key="1">
    <source>
        <dbReference type="SAM" id="Phobius"/>
    </source>
</evidence>